<dbReference type="GO" id="GO:0016747">
    <property type="term" value="F:acyltransferase activity, transferring groups other than amino-acyl groups"/>
    <property type="evidence" value="ECO:0007669"/>
    <property type="project" value="InterPro"/>
</dbReference>
<comment type="caution">
    <text evidence="2">The sequence shown here is derived from an EMBL/GenBank/DDBJ whole genome shotgun (WGS) entry which is preliminary data.</text>
</comment>
<proteinExistence type="predicted"/>
<dbReference type="InterPro" id="IPR000182">
    <property type="entry name" value="GNAT_dom"/>
</dbReference>
<feature type="domain" description="N-acetyltransferase" evidence="1">
    <location>
        <begin position="28"/>
        <end position="176"/>
    </location>
</feature>
<gene>
    <name evidence="2" type="ORF">FAB82_05980</name>
</gene>
<dbReference type="Gene3D" id="3.40.630.30">
    <property type="match status" value="1"/>
</dbReference>
<reference evidence="2 3" key="2">
    <citation type="submission" date="2019-05" db="EMBL/GenBank/DDBJ databases">
        <title>Glycomyces buryatensis sp. nov.</title>
        <authorList>
            <person name="Nikitina E."/>
        </authorList>
    </citation>
    <scope>NUCLEOTIDE SEQUENCE [LARGE SCALE GENOMIC DNA]</scope>
    <source>
        <strain evidence="2 3">18</strain>
    </source>
</reference>
<dbReference type="OrthoDB" id="275336at2"/>
<name>A0A4S8QD99_9ACTN</name>
<dbReference type="SUPFAM" id="SSF55729">
    <property type="entry name" value="Acyl-CoA N-acyltransferases (Nat)"/>
    <property type="match status" value="1"/>
</dbReference>
<dbReference type="AlphaFoldDB" id="A0A4S8QD99"/>
<dbReference type="CDD" id="cd04301">
    <property type="entry name" value="NAT_SF"/>
    <property type="match status" value="1"/>
</dbReference>
<organism evidence="2 3">
    <name type="scientific">Glycomyces buryatensis</name>
    <dbReference type="NCBI Taxonomy" id="2570927"/>
    <lineage>
        <taxon>Bacteria</taxon>
        <taxon>Bacillati</taxon>
        <taxon>Actinomycetota</taxon>
        <taxon>Actinomycetes</taxon>
        <taxon>Glycomycetales</taxon>
        <taxon>Glycomycetaceae</taxon>
        <taxon>Glycomyces</taxon>
    </lineage>
</organism>
<evidence type="ECO:0000313" key="2">
    <source>
        <dbReference type="EMBL" id="THV42513.1"/>
    </source>
</evidence>
<keyword evidence="2" id="KW-0808">Transferase</keyword>
<evidence type="ECO:0000313" key="3">
    <source>
        <dbReference type="Proteomes" id="UP000308760"/>
    </source>
</evidence>
<dbReference type="RefSeq" id="WP_136533636.1">
    <property type="nucleotide sequence ID" value="NZ_STGY01000022.1"/>
</dbReference>
<dbReference type="Pfam" id="PF00583">
    <property type="entry name" value="Acetyltransf_1"/>
    <property type="match status" value="1"/>
</dbReference>
<dbReference type="EMBL" id="STGY01000022">
    <property type="protein sequence ID" value="THV42513.1"/>
    <property type="molecule type" value="Genomic_DNA"/>
</dbReference>
<dbReference type="InterPro" id="IPR016181">
    <property type="entry name" value="Acyl_CoA_acyltransferase"/>
</dbReference>
<reference evidence="3" key="1">
    <citation type="submission" date="2019-04" db="EMBL/GenBank/DDBJ databases">
        <title>Nocardioides xinjiangensis sp. nov.</title>
        <authorList>
            <person name="Liu S."/>
        </authorList>
    </citation>
    <scope>NUCLEOTIDE SEQUENCE [LARGE SCALE GENOMIC DNA]</scope>
    <source>
        <strain evidence="3">18</strain>
    </source>
</reference>
<dbReference type="PROSITE" id="PS51186">
    <property type="entry name" value="GNAT"/>
    <property type="match status" value="1"/>
</dbReference>
<keyword evidence="3" id="KW-1185">Reference proteome</keyword>
<sequence>MELTTWYLEMRDPDELKAASAPAVPVDIVWSELASPAYSRFLYSAVGERWAWIDRLPWDREQWCEYLDLPGVETWTAFVRGTPVGYAELDGHRSGEVELVYFGLMPEFIGQGIGGHLLTAAVERAWKIADRWEELDAPERVWLHTCSKDSPMGLANYRARGFTVYKTETAETDDPA</sequence>
<accession>A0A4S8QD99</accession>
<evidence type="ECO:0000259" key="1">
    <source>
        <dbReference type="PROSITE" id="PS51186"/>
    </source>
</evidence>
<dbReference type="Proteomes" id="UP000308760">
    <property type="component" value="Unassembled WGS sequence"/>
</dbReference>
<protein>
    <submittedName>
        <fullName evidence="2">GNAT family N-acetyltransferase</fullName>
    </submittedName>
</protein>